<evidence type="ECO:0000313" key="1">
    <source>
        <dbReference type="EMBL" id="ETV97695.1"/>
    </source>
</evidence>
<dbReference type="OrthoDB" id="77014at2759"/>
<protein>
    <submittedName>
        <fullName evidence="1">Uncharacterized protein</fullName>
    </submittedName>
</protein>
<name>A0A024TU47_9STRA</name>
<dbReference type="VEuPathDB" id="FungiDB:H310_09580"/>
<sequence length="79" mass="8695">MDVCYTSAAHNLHTEAPPSDIVAAMEQLKRQRNAVEDKRMQLAQALAMDDGSVTKAEKQPPTSEFARLFQNNVVPTPLA</sequence>
<dbReference type="EMBL" id="KI913972">
    <property type="protein sequence ID" value="ETV97695.1"/>
    <property type="molecule type" value="Genomic_DNA"/>
</dbReference>
<gene>
    <name evidence="1" type="ORF">H310_09580</name>
</gene>
<organism evidence="1">
    <name type="scientific">Aphanomyces invadans</name>
    <dbReference type="NCBI Taxonomy" id="157072"/>
    <lineage>
        <taxon>Eukaryota</taxon>
        <taxon>Sar</taxon>
        <taxon>Stramenopiles</taxon>
        <taxon>Oomycota</taxon>
        <taxon>Saprolegniomycetes</taxon>
        <taxon>Saprolegniales</taxon>
        <taxon>Verrucalvaceae</taxon>
        <taxon>Aphanomyces</taxon>
    </lineage>
</organism>
<dbReference type="RefSeq" id="XP_008873904.1">
    <property type="nucleotide sequence ID" value="XM_008875682.1"/>
</dbReference>
<dbReference type="GeneID" id="20086630"/>
<proteinExistence type="predicted"/>
<reference evidence="1" key="1">
    <citation type="submission" date="2013-12" db="EMBL/GenBank/DDBJ databases">
        <title>The Genome Sequence of Aphanomyces invadans NJM9701.</title>
        <authorList>
            <consortium name="The Broad Institute Genomics Platform"/>
            <person name="Russ C."/>
            <person name="Tyler B."/>
            <person name="van West P."/>
            <person name="Dieguez-Uribeondo J."/>
            <person name="Young S.K."/>
            <person name="Zeng Q."/>
            <person name="Gargeya S."/>
            <person name="Fitzgerald M."/>
            <person name="Abouelleil A."/>
            <person name="Alvarado L."/>
            <person name="Chapman S.B."/>
            <person name="Gainer-Dewar J."/>
            <person name="Goldberg J."/>
            <person name="Griggs A."/>
            <person name="Gujja S."/>
            <person name="Hansen M."/>
            <person name="Howarth C."/>
            <person name="Imamovic A."/>
            <person name="Ireland A."/>
            <person name="Larimer J."/>
            <person name="McCowan C."/>
            <person name="Murphy C."/>
            <person name="Pearson M."/>
            <person name="Poon T.W."/>
            <person name="Priest M."/>
            <person name="Roberts A."/>
            <person name="Saif S."/>
            <person name="Shea T."/>
            <person name="Sykes S."/>
            <person name="Wortman J."/>
            <person name="Nusbaum C."/>
            <person name="Birren B."/>
        </authorList>
    </citation>
    <scope>NUCLEOTIDE SEQUENCE [LARGE SCALE GENOMIC DNA]</scope>
    <source>
        <strain evidence="1">NJM9701</strain>
    </source>
</reference>
<dbReference type="AlphaFoldDB" id="A0A024TU47"/>
<accession>A0A024TU47</accession>